<dbReference type="Proteomes" id="UP000654075">
    <property type="component" value="Unassembled WGS sequence"/>
</dbReference>
<gene>
    <name evidence="1" type="ORF">PGLA1383_LOCUS17071</name>
    <name evidence="2" type="ORF">PGLA1383_LOCUS32100</name>
</gene>
<dbReference type="AlphaFoldDB" id="A0A813EKA4"/>
<organism evidence="1 3">
    <name type="scientific">Polarella glacialis</name>
    <name type="common">Dinoflagellate</name>
    <dbReference type="NCBI Taxonomy" id="89957"/>
    <lineage>
        <taxon>Eukaryota</taxon>
        <taxon>Sar</taxon>
        <taxon>Alveolata</taxon>
        <taxon>Dinophyceae</taxon>
        <taxon>Suessiales</taxon>
        <taxon>Suessiaceae</taxon>
        <taxon>Polarella</taxon>
    </lineage>
</organism>
<comment type="caution">
    <text evidence="1">The sequence shown here is derived from an EMBL/GenBank/DDBJ whole genome shotgun (WGS) entry which is preliminary data.</text>
</comment>
<protein>
    <submittedName>
        <fullName evidence="1">Uncharacterized protein</fullName>
    </submittedName>
</protein>
<feature type="non-terminal residue" evidence="1">
    <location>
        <position position="1"/>
    </location>
</feature>
<feature type="non-terminal residue" evidence="1">
    <location>
        <position position="87"/>
    </location>
</feature>
<proteinExistence type="predicted"/>
<keyword evidence="3" id="KW-1185">Reference proteome</keyword>
<sequence length="87" mass="9696">LMKFDSASIDLGIRLARCLFEAGDSALDKLRRHGILKMIRQLATTPELLHQPPRPQHIRLAAAQLLERLQERLPQAELALPISGPLG</sequence>
<name>A0A813EKA4_POLGL</name>
<dbReference type="EMBL" id="CAJNNV010025417">
    <property type="protein sequence ID" value="CAE8614376.1"/>
    <property type="molecule type" value="Genomic_DNA"/>
</dbReference>
<accession>A0A813EKA4</accession>
<evidence type="ECO:0000313" key="1">
    <source>
        <dbReference type="EMBL" id="CAE8598669.1"/>
    </source>
</evidence>
<evidence type="ECO:0000313" key="3">
    <source>
        <dbReference type="Proteomes" id="UP000654075"/>
    </source>
</evidence>
<reference evidence="1" key="1">
    <citation type="submission" date="2021-02" db="EMBL/GenBank/DDBJ databases">
        <authorList>
            <person name="Dougan E. K."/>
            <person name="Rhodes N."/>
            <person name="Thang M."/>
            <person name="Chan C."/>
        </authorList>
    </citation>
    <scope>NUCLEOTIDE SEQUENCE</scope>
</reference>
<evidence type="ECO:0000313" key="2">
    <source>
        <dbReference type="EMBL" id="CAE8614376.1"/>
    </source>
</evidence>
<dbReference type="EMBL" id="CAJNNV010010487">
    <property type="protein sequence ID" value="CAE8598669.1"/>
    <property type="molecule type" value="Genomic_DNA"/>
</dbReference>